<protein>
    <recommendedName>
        <fullName evidence="1">DUF559 domain-containing protein</fullName>
    </recommendedName>
</protein>
<dbReference type="RefSeq" id="WP_105295068.1">
    <property type="nucleotide sequence ID" value="NZ_PUEV01000050.1"/>
</dbReference>
<evidence type="ECO:0000259" key="1">
    <source>
        <dbReference type="Pfam" id="PF04480"/>
    </source>
</evidence>
<name>A0A9X7NYS3_9MYCO</name>
<keyword evidence="3" id="KW-1185">Reference proteome</keyword>
<organism evidence="2 3">
    <name type="scientific">Mycolicibacter virginiensis</name>
    <dbReference type="NCBI Taxonomy" id="1795032"/>
    <lineage>
        <taxon>Bacteria</taxon>
        <taxon>Bacillati</taxon>
        <taxon>Actinomycetota</taxon>
        <taxon>Actinomycetes</taxon>
        <taxon>Mycobacteriales</taxon>
        <taxon>Mycobacteriaceae</taxon>
        <taxon>Mycolicibacter</taxon>
    </lineage>
</organism>
<dbReference type="EMBL" id="PUEV01000050">
    <property type="protein sequence ID" value="PQM52297.1"/>
    <property type="molecule type" value="Genomic_DNA"/>
</dbReference>
<dbReference type="Pfam" id="PF04480">
    <property type="entry name" value="DUF559"/>
    <property type="match status" value="1"/>
</dbReference>
<comment type="caution">
    <text evidence="2">The sequence shown here is derived from an EMBL/GenBank/DDBJ whole genome shotgun (WGS) entry which is preliminary data.</text>
</comment>
<evidence type="ECO:0000313" key="2">
    <source>
        <dbReference type="EMBL" id="PQM52297.1"/>
    </source>
</evidence>
<dbReference type="Gene3D" id="3.40.960.10">
    <property type="entry name" value="VSR Endonuclease"/>
    <property type="match status" value="1"/>
</dbReference>
<dbReference type="AlphaFoldDB" id="A0A9X7NYS3"/>
<dbReference type="InterPro" id="IPR011335">
    <property type="entry name" value="Restrct_endonuc-II-like"/>
</dbReference>
<sequence length="305" mass="33318">MEEPAWPFLGQEALAAKALPERAMRALYEPVYPGVYAPWGITLTARQRAVAAWLWSRRRGVVAGNSAAALLGAKWMSDALNAELVHDNRQPPPKLVVYRDTLNPGEVTTVDGIAVTSPARTAFDIGRRTRSRTAAVQRLDALASATGIGVADVEAVISAHRGARGLNRLRAVLPLIDSGAESYQESHVRLVLIDGGLPRPETQIVVCDDYGQFVGRVDMGYRELKVGIEYDGAQHWTDPTQRQRDIDRHVALAEAGWVIIRVSSELLRYRRATLIGRVEHAMYAASWARPSASGNLTTPPRGVAS</sequence>
<proteinExistence type="predicted"/>
<dbReference type="Proteomes" id="UP000237911">
    <property type="component" value="Unassembled WGS sequence"/>
</dbReference>
<accession>A0A9X7NYS3</accession>
<dbReference type="SUPFAM" id="SSF52980">
    <property type="entry name" value="Restriction endonuclease-like"/>
    <property type="match status" value="1"/>
</dbReference>
<dbReference type="InterPro" id="IPR007569">
    <property type="entry name" value="DUF559"/>
</dbReference>
<evidence type="ECO:0000313" key="3">
    <source>
        <dbReference type="Proteomes" id="UP000237911"/>
    </source>
</evidence>
<gene>
    <name evidence="2" type="ORF">C5U48_10720</name>
</gene>
<reference evidence="2 3" key="1">
    <citation type="submission" date="2018-02" db="EMBL/GenBank/DDBJ databases">
        <title>Draft genome sequence of Mycobacterium virginiense isolated from mud of a swine farm in Japan.</title>
        <authorList>
            <person name="Ohya K."/>
        </authorList>
    </citation>
    <scope>NUCLEOTIDE SEQUENCE [LARGE SCALE GENOMIC DNA]</scope>
    <source>
        <strain evidence="2 3">GF75</strain>
    </source>
</reference>
<feature type="domain" description="DUF559" evidence="1">
    <location>
        <begin position="217"/>
        <end position="268"/>
    </location>
</feature>